<evidence type="ECO:0000259" key="2">
    <source>
        <dbReference type="Pfam" id="PF09423"/>
    </source>
</evidence>
<organism evidence="3 4">
    <name type="scientific">Marasmius crinis-equi</name>
    <dbReference type="NCBI Taxonomy" id="585013"/>
    <lineage>
        <taxon>Eukaryota</taxon>
        <taxon>Fungi</taxon>
        <taxon>Dikarya</taxon>
        <taxon>Basidiomycota</taxon>
        <taxon>Agaricomycotina</taxon>
        <taxon>Agaricomycetes</taxon>
        <taxon>Agaricomycetidae</taxon>
        <taxon>Agaricales</taxon>
        <taxon>Marasmiineae</taxon>
        <taxon>Marasmiaceae</taxon>
        <taxon>Marasmius</taxon>
    </lineage>
</organism>
<dbReference type="PANTHER" id="PTHR43606">
    <property type="entry name" value="PHOSPHATASE, PUTATIVE (AFU_ORTHOLOGUE AFUA_6G08710)-RELATED"/>
    <property type="match status" value="1"/>
</dbReference>
<sequence>MLASILRLGSFSASAYLKYLTWLFLRKLPLGYRFLPTIKAVFAVFFTSFLLQPRLKSKHRITSILLGVATSSSLINLFIVALNLGCLICCLDFVHRGHVFHPVGHLSFARVGYVDSSSAQIVIGHSGMLAPEGFNFTYTDTSTNDTIELANLHIIPENASSTTIALDSLLPSSKYTYQTSLGHAGRFSTSEKSPEVVRFISTSCMKPFYPYSPFKHALSIEGFHHLSSYLMREGTPVQEFIFFLGDFIYSDLPTAPSSYTQDYFTTLYRQIYASPDYTQILRDTPWLHIFDDHEIINDYHPSMSLQDDASPQKLYGSAIHPFMHYQHLANPTAYSPNVFYYTFSRGPASFFVLDTRTYR</sequence>
<keyword evidence="1" id="KW-0472">Membrane</keyword>
<name>A0ABR3EPU7_9AGAR</name>
<dbReference type="SUPFAM" id="SSF56300">
    <property type="entry name" value="Metallo-dependent phosphatases"/>
    <property type="match status" value="1"/>
</dbReference>
<dbReference type="Pfam" id="PF09423">
    <property type="entry name" value="PhoD"/>
    <property type="match status" value="1"/>
</dbReference>
<dbReference type="InterPro" id="IPR018946">
    <property type="entry name" value="PhoD-like_MPP"/>
</dbReference>
<dbReference type="Gene3D" id="3.60.21.70">
    <property type="entry name" value="PhoD-like phosphatase"/>
    <property type="match status" value="1"/>
</dbReference>
<keyword evidence="1" id="KW-0812">Transmembrane</keyword>
<dbReference type="PANTHER" id="PTHR43606:SF2">
    <property type="entry name" value="ALKALINE PHOSPHATASE FAMILY PROTEIN (AFU_ORTHOLOGUE AFUA_5G03860)"/>
    <property type="match status" value="1"/>
</dbReference>
<feature type="domain" description="PhoD-like phosphatase metallophosphatase" evidence="2">
    <location>
        <begin position="238"/>
        <end position="359"/>
    </location>
</feature>
<protein>
    <recommendedName>
        <fullName evidence="2">PhoD-like phosphatase metallophosphatase domain-containing protein</fullName>
    </recommendedName>
</protein>
<keyword evidence="1" id="KW-1133">Transmembrane helix</keyword>
<evidence type="ECO:0000256" key="1">
    <source>
        <dbReference type="SAM" id="Phobius"/>
    </source>
</evidence>
<reference evidence="3 4" key="1">
    <citation type="submission" date="2024-02" db="EMBL/GenBank/DDBJ databases">
        <title>A draft genome for the cacao thread blight pathogen Marasmius crinis-equi.</title>
        <authorList>
            <person name="Cohen S.P."/>
            <person name="Baruah I.K."/>
            <person name="Amoako-Attah I."/>
            <person name="Bukari Y."/>
            <person name="Meinhardt L.W."/>
            <person name="Bailey B.A."/>
        </authorList>
    </citation>
    <scope>NUCLEOTIDE SEQUENCE [LARGE SCALE GENOMIC DNA]</scope>
    <source>
        <strain evidence="3 4">GH-76</strain>
    </source>
</reference>
<dbReference type="InterPro" id="IPR052900">
    <property type="entry name" value="Phospholipid_Metab_Enz"/>
</dbReference>
<keyword evidence="4" id="KW-1185">Reference proteome</keyword>
<feature type="transmembrane region" description="Helical" evidence="1">
    <location>
        <begin position="63"/>
        <end position="84"/>
    </location>
</feature>
<accession>A0ABR3EPU7</accession>
<evidence type="ECO:0000313" key="4">
    <source>
        <dbReference type="Proteomes" id="UP001465976"/>
    </source>
</evidence>
<evidence type="ECO:0000313" key="3">
    <source>
        <dbReference type="EMBL" id="KAL0564918.1"/>
    </source>
</evidence>
<proteinExistence type="predicted"/>
<feature type="transmembrane region" description="Helical" evidence="1">
    <location>
        <begin position="30"/>
        <end position="51"/>
    </location>
</feature>
<dbReference type="InterPro" id="IPR038607">
    <property type="entry name" value="PhoD-like_sf"/>
</dbReference>
<dbReference type="InterPro" id="IPR029052">
    <property type="entry name" value="Metallo-depent_PP-like"/>
</dbReference>
<dbReference type="Proteomes" id="UP001465976">
    <property type="component" value="Unassembled WGS sequence"/>
</dbReference>
<gene>
    <name evidence="3" type="ORF">V5O48_017114</name>
</gene>
<dbReference type="EMBL" id="JBAHYK010002512">
    <property type="protein sequence ID" value="KAL0564918.1"/>
    <property type="molecule type" value="Genomic_DNA"/>
</dbReference>
<comment type="caution">
    <text evidence="3">The sequence shown here is derived from an EMBL/GenBank/DDBJ whole genome shotgun (WGS) entry which is preliminary data.</text>
</comment>
<feature type="non-terminal residue" evidence="3">
    <location>
        <position position="359"/>
    </location>
</feature>